<protein>
    <recommendedName>
        <fullName evidence="3">DUF2442 domain-containing protein</fullName>
    </recommendedName>
</protein>
<evidence type="ECO:0000313" key="1">
    <source>
        <dbReference type="EMBL" id="MQM32093.1"/>
    </source>
</evidence>
<evidence type="ECO:0000313" key="2">
    <source>
        <dbReference type="Proteomes" id="UP000342300"/>
    </source>
</evidence>
<dbReference type="InterPro" id="IPR018841">
    <property type="entry name" value="DUF2442"/>
</dbReference>
<name>A0A6A7RX85_9PROT</name>
<dbReference type="EMBL" id="PDHS01000439">
    <property type="protein sequence ID" value="MQM32093.1"/>
    <property type="molecule type" value="Genomic_DNA"/>
</dbReference>
<dbReference type="AlphaFoldDB" id="A0A6A7RX85"/>
<organism evidence="1 2">
    <name type="scientific">Candidatus Accumulibacter phosphatis</name>
    <dbReference type="NCBI Taxonomy" id="327160"/>
    <lineage>
        <taxon>Bacteria</taxon>
        <taxon>Pseudomonadati</taxon>
        <taxon>Pseudomonadota</taxon>
        <taxon>Betaproteobacteria</taxon>
        <taxon>Candidatus Accumulibacter</taxon>
    </lineage>
</organism>
<comment type="caution">
    <text evidence="1">The sequence shown here is derived from an EMBL/GenBank/DDBJ whole genome shotgun (WGS) entry which is preliminary data.</text>
</comment>
<proteinExistence type="predicted"/>
<dbReference type="Pfam" id="PF10387">
    <property type="entry name" value="DUF2442"/>
    <property type="match status" value="1"/>
</dbReference>
<accession>A0A6A7RX85</accession>
<reference evidence="1 2" key="1">
    <citation type="submission" date="2017-09" db="EMBL/GenBank/DDBJ databases">
        <title>Metagenomic Analysis Reveals Denitrifying Candidatus Accumulibacter and Flanking Population as a Source of N2O.</title>
        <authorList>
            <person name="Gao H."/>
            <person name="Mao Y."/>
            <person name="Zhao X."/>
            <person name="Liu W.-T."/>
            <person name="Zhang T."/>
            <person name="Wells G."/>
        </authorList>
    </citation>
    <scope>NUCLEOTIDE SEQUENCE [LARGE SCALE GENOMIC DNA]</scope>
    <source>
        <strain evidence="1">CANDO_2_IC</strain>
    </source>
</reference>
<sequence length="75" mass="8814">MTKLSKHGFRLLLEDAELFLPFSEFPWFRELPVGKILHVELPSAKHLYWPELDIDLAFESIRHPERFPLVSRVGA</sequence>
<evidence type="ECO:0008006" key="3">
    <source>
        <dbReference type="Google" id="ProtNLM"/>
    </source>
</evidence>
<dbReference type="Proteomes" id="UP000342300">
    <property type="component" value="Unassembled WGS sequence"/>
</dbReference>
<gene>
    <name evidence="1" type="ORF">CRU78_16915</name>
</gene>